<dbReference type="RefSeq" id="WP_250753359.1">
    <property type="nucleotide sequence ID" value="NZ_JASJUS010000002.1"/>
</dbReference>
<evidence type="ECO:0000313" key="2">
    <source>
        <dbReference type="EMBL" id="MDL2075575.1"/>
    </source>
</evidence>
<evidence type="ECO:0000256" key="1">
    <source>
        <dbReference type="SAM" id="MobiDB-lite"/>
    </source>
</evidence>
<comment type="caution">
    <text evidence="2">The sequence shown here is derived from an EMBL/GenBank/DDBJ whole genome shotgun (WGS) entry which is preliminary data.</text>
</comment>
<dbReference type="Proteomes" id="UP001241926">
    <property type="component" value="Unassembled WGS sequence"/>
</dbReference>
<organism evidence="2 3">
    <name type="scientific">Streptomyces fuscus</name>
    <dbReference type="NCBI Taxonomy" id="3048495"/>
    <lineage>
        <taxon>Bacteria</taxon>
        <taxon>Bacillati</taxon>
        <taxon>Actinomycetota</taxon>
        <taxon>Actinomycetes</taxon>
        <taxon>Kitasatosporales</taxon>
        <taxon>Streptomycetaceae</taxon>
        <taxon>Streptomyces</taxon>
    </lineage>
</organism>
<protein>
    <recommendedName>
        <fullName evidence="4">GerMN domain-containing protein</fullName>
    </recommendedName>
</protein>
<keyword evidence="3" id="KW-1185">Reference proteome</keyword>
<accession>A0ABT7ISL5</accession>
<name>A0ABT7ISL5_9ACTN</name>
<reference evidence="2 3" key="1">
    <citation type="submission" date="2023-05" db="EMBL/GenBank/DDBJ databases">
        <title>Streptomyces fuscus sp. nov., a brown-black pigment producing actinomyces isolated from dry sand of Sea duck farm.</title>
        <authorList>
            <person name="Xie J."/>
            <person name="Shen N."/>
        </authorList>
    </citation>
    <scope>NUCLEOTIDE SEQUENCE [LARGE SCALE GENOMIC DNA]</scope>
    <source>
        <strain evidence="2 3">GXMU-J15</strain>
    </source>
</reference>
<proteinExistence type="predicted"/>
<evidence type="ECO:0000313" key="3">
    <source>
        <dbReference type="Proteomes" id="UP001241926"/>
    </source>
</evidence>
<evidence type="ECO:0008006" key="4">
    <source>
        <dbReference type="Google" id="ProtNLM"/>
    </source>
</evidence>
<gene>
    <name evidence="2" type="ORF">QNN03_03895</name>
</gene>
<dbReference type="EMBL" id="JASJUS010000002">
    <property type="protein sequence ID" value="MDL2075575.1"/>
    <property type="molecule type" value="Genomic_DNA"/>
</dbReference>
<feature type="region of interest" description="Disordered" evidence="1">
    <location>
        <begin position="173"/>
        <end position="196"/>
    </location>
</feature>
<sequence>MRRARGRRVGVGVGVAVAAAALLGGCGIQESDVIEAGGPATIDAFVNSRSDELLFFTTPDGRLHPVIRYGELFVPGEPEPVRAPTEDVVVDLLLGPRKEDLAAGLTTALPDKFEGKTEVGEPIDGRVAARLPLNVGPLDRVARQQLICSIAYSKDPKGAVEVELTGNDGVTVTDPCALTPGTADVGEPTSLRSSGS</sequence>
<dbReference type="PROSITE" id="PS51257">
    <property type="entry name" value="PROKAR_LIPOPROTEIN"/>
    <property type="match status" value="1"/>
</dbReference>